<name>E8RV15_ASTEC</name>
<dbReference type="PANTHER" id="PTHR36582:SF2">
    <property type="entry name" value="ANTITOXIN PARD"/>
    <property type="match status" value="1"/>
</dbReference>
<dbReference type="eggNOG" id="COG3609">
    <property type="taxonomic scope" value="Bacteria"/>
</dbReference>
<organism evidence="3 4">
    <name type="scientific">Asticcacaulis excentricus (strain ATCC 15261 / DSM 4724 / KCTC 12464 / NCIMB 9791 / VKM B-1370 / CB 48)</name>
    <dbReference type="NCBI Taxonomy" id="573065"/>
    <lineage>
        <taxon>Bacteria</taxon>
        <taxon>Pseudomonadati</taxon>
        <taxon>Pseudomonadota</taxon>
        <taxon>Alphaproteobacteria</taxon>
        <taxon>Caulobacterales</taxon>
        <taxon>Caulobacteraceae</taxon>
        <taxon>Asticcacaulis</taxon>
    </lineage>
</organism>
<dbReference type="GO" id="GO:0006355">
    <property type="term" value="P:regulation of DNA-templated transcription"/>
    <property type="evidence" value="ECO:0007669"/>
    <property type="project" value="InterPro"/>
</dbReference>
<evidence type="ECO:0000256" key="2">
    <source>
        <dbReference type="ARBA" id="ARBA00022649"/>
    </source>
</evidence>
<dbReference type="CDD" id="cd22231">
    <property type="entry name" value="RHH_NikR_HicB-like"/>
    <property type="match status" value="1"/>
</dbReference>
<dbReference type="OrthoDB" id="514770at2"/>
<evidence type="ECO:0000313" key="4">
    <source>
        <dbReference type="Proteomes" id="UP000001492"/>
    </source>
</evidence>
<dbReference type="InterPro" id="IPR010985">
    <property type="entry name" value="Ribbon_hlx_hlx"/>
</dbReference>
<dbReference type="KEGG" id="aex:Astex_2566"/>
<sequence length="89" mass="9768">MSAVQKLTISLPVEQSAYIDAQVEAGAYASASEVVRAGLRALEERDKAVQRWLEREVGPAYDAIMADPSRGIPIDKAFAEIRRRKGLLP</sequence>
<dbReference type="EMBL" id="CP002396">
    <property type="protein sequence ID" value="ADU14215.1"/>
    <property type="molecule type" value="Genomic_DNA"/>
</dbReference>
<dbReference type="STRING" id="573065.Astex_2566"/>
<dbReference type="PANTHER" id="PTHR36582">
    <property type="entry name" value="ANTITOXIN PARD"/>
    <property type="match status" value="1"/>
</dbReference>
<proteinExistence type="inferred from homology"/>
<dbReference type="InterPro" id="IPR038296">
    <property type="entry name" value="ParD_sf"/>
</dbReference>
<comment type="similarity">
    <text evidence="1">Belongs to the ParD antitoxin family.</text>
</comment>
<reference evidence="4" key="1">
    <citation type="submission" date="2010-12" db="EMBL/GenBank/DDBJ databases">
        <title>Complete sequence of chromosome 2 of Asticcacaulis excentricus CB 48.</title>
        <authorList>
            <consortium name="US DOE Joint Genome Institute"/>
            <person name="Lucas S."/>
            <person name="Copeland A."/>
            <person name="Lapidus A."/>
            <person name="Cheng J.-F."/>
            <person name="Bruce D."/>
            <person name="Goodwin L."/>
            <person name="Pitluck S."/>
            <person name="Teshima H."/>
            <person name="Davenport K."/>
            <person name="Detter J.C."/>
            <person name="Han C."/>
            <person name="Tapia R."/>
            <person name="Land M."/>
            <person name="Hauser L."/>
            <person name="Jeffries C."/>
            <person name="Kyrpides N."/>
            <person name="Ivanova N."/>
            <person name="Ovchinnikova G."/>
            <person name="Brun Y.V."/>
            <person name="Woyke T."/>
        </authorList>
    </citation>
    <scope>NUCLEOTIDE SEQUENCE [LARGE SCALE GENOMIC DNA]</scope>
    <source>
        <strain evidence="4">ATCC 15261 / DSM 4724 / KCTC 12464 / NCIMB 9791 / VKM B-1370 / CB 48</strain>
    </source>
</reference>
<protein>
    <submittedName>
        <fullName evidence="3">Addiction module antidote protein, CC2985 family</fullName>
    </submittedName>
</protein>
<dbReference type="RefSeq" id="WP_013480039.1">
    <property type="nucleotide sequence ID" value="NC_014817.1"/>
</dbReference>
<dbReference type="InterPro" id="IPR022789">
    <property type="entry name" value="ParD"/>
</dbReference>
<evidence type="ECO:0000256" key="1">
    <source>
        <dbReference type="ARBA" id="ARBA00008580"/>
    </source>
</evidence>
<keyword evidence="4" id="KW-1185">Reference proteome</keyword>
<evidence type="ECO:0000313" key="3">
    <source>
        <dbReference type="EMBL" id="ADU14215.1"/>
    </source>
</evidence>
<dbReference type="SUPFAM" id="SSF47598">
    <property type="entry name" value="Ribbon-helix-helix"/>
    <property type="match status" value="1"/>
</dbReference>
<dbReference type="NCBIfam" id="TIGR02606">
    <property type="entry name" value="antidote_CC2985"/>
    <property type="match status" value="1"/>
</dbReference>
<accession>E8RV15</accession>
<dbReference type="Pfam" id="PF03693">
    <property type="entry name" value="ParD_antitoxin"/>
    <property type="match status" value="1"/>
</dbReference>
<dbReference type="HOGENOM" id="CLU_144805_4_3_5"/>
<dbReference type="Proteomes" id="UP000001492">
    <property type="component" value="Chromosome 2"/>
</dbReference>
<gene>
    <name evidence="3" type="ordered locus">Astex_2566</name>
</gene>
<keyword evidence="2" id="KW-1277">Toxin-antitoxin system</keyword>
<dbReference type="AlphaFoldDB" id="E8RV15"/>
<dbReference type="Gene3D" id="6.10.10.120">
    <property type="entry name" value="Antitoxin ParD1-like"/>
    <property type="match status" value="1"/>
</dbReference>